<dbReference type="Proteomes" id="UP001295469">
    <property type="component" value="Chromosome A09"/>
</dbReference>
<accession>A0A816P591</accession>
<dbReference type="EMBL" id="HG994363">
    <property type="protein sequence ID" value="CAF2044618.1"/>
    <property type="molecule type" value="Genomic_DNA"/>
</dbReference>
<sequence>IERRRRDRAKTTSTRLSDGNSTRASEDDVDEIENGNEIEQRKRDRATATRSSVFSLMKQTRSRLETSKC</sequence>
<reference evidence="2" key="1">
    <citation type="submission" date="2021-01" db="EMBL/GenBank/DDBJ databases">
        <authorList>
            <consortium name="Genoscope - CEA"/>
            <person name="William W."/>
        </authorList>
    </citation>
    <scope>NUCLEOTIDE SEQUENCE</scope>
</reference>
<evidence type="ECO:0000313" key="2">
    <source>
        <dbReference type="EMBL" id="CAF2044618.1"/>
    </source>
</evidence>
<organism evidence="2">
    <name type="scientific">Brassica napus</name>
    <name type="common">Rape</name>
    <dbReference type="NCBI Taxonomy" id="3708"/>
    <lineage>
        <taxon>Eukaryota</taxon>
        <taxon>Viridiplantae</taxon>
        <taxon>Streptophyta</taxon>
        <taxon>Embryophyta</taxon>
        <taxon>Tracheophyta</taxon>
        <taxon>Spermatophyta</taxon>
        <taxon>Magnoliopsida</taxon>
        <taxon>eudicotyledons</taxon>
        <taxon>Gunneridae</taxon>
        <taxon>Pentapetalae</taxon>
        <taxon>rosids</taxon>
        <taxon>malvids</taxon>
        <taxon>Brassicales</taxon>
        <taxon>Brassicaceae</taxon>
        <taxon>Brassiceae</taxon>
        <taxon>Brassica</taxon>
    </lineage>
</organism>
<feature type="compositionally biased region" description="Polar residues" evidence="1">
    <location>
        <begin position="48"/>
        <end position="59"/>
    </location>
</feature>
<name>A0A816P591_BRANA</name>
<protein>
    <submittedName>
        <fullName evidence="2">(rape) hypothetical protein</fullName>
    </submittedName>
</protein>
<evidence type="ECO:0000256" key="1">
    <source>
        <dbReference type="SAM" id="MobiDB-lite"/>
    </source>
</evidence>
<dbReference type="AlphaFoldDB" id="A0A816P591"/>
<gene>
    <name evidence="2" type="ORF">DARMORV10_A09P35730.1</name>
</gene>
<feature type="non-terminal residue" evidence="2">
    <location>
        <position position="1"/>
    </location>
</feature>
<feature type="compositionally biased region" description="Basic and acidic residues" evidence="1">
    <location>
        <begin position="38"/>
        <end position="47"/>
    </location>
</feature>
<feature type="region of interest" description="Disordered" evidence="1">
    <location>
        <begin position="1"/>
        <end position="69"/>
    </location>
</feature>
<feature type="compositionally biased region" description="Polar residues" evidence="1">
    <location>
        <begin position="11"/>
        <end position="23"/>
    </location>
</feature>
<feature type="compositionally biased region" description="Acidic residues" evidence="1">
    <location>
        <begin position="27"/>
        <end position="36"/>
    </location>
</feature>
<proteinExistence type="predicted"/>